<organism evidence="1 2">
    <name type="scientific">Juglans regia</name>
    <name type="common">English walnut</name>
    <dbReference type="NCBI Taxonomy" id="51240"/>
    <lineage>
        <taxon>Eukaryota</taxon>
        <taxon>Viridiplantae</taxon>
        <taxon>Streptophyta</taxon>
        <taxon>Embryophyta</taxon>
        <taxon>Tracheophyta</taxon>
        <taxon>Spermatophyta</taxon>
        <taxon>Magnoliopsida</taxon>
        <taxon>eudicotyledons</taxon>
        <taxon>Gunneridae</taxon>
        <taxon>Pentapetalae</taxon>
        <taxon>rosids</taxon>
        <taxon>fabids</taxon>
        <taxon>Fagales</taxon>
        <taxon>Juglandaceae</taxon>
        <taxon>Juglans</taxon>
    </lineage>
</organism>
<dbReference type="RefSeq" id="XP_018840082.1">
    <property type="nucleotide sequence ID" value="XM_018984537.2"/>
</dbReference>
<reference evidence="2" key="1">
    <citation type="submission" date="2025-08" db="UniProtKB">
        <authorList>
            <consortium name="RefSeq"/>
        </authorList>
    </citation>
    <scope>IDENTIFICATION</scope>
    <source>
        <tissue evidence="2">Leaves</tissue>
    </source>
</reference>
<gene>
    <name evidence="2" type="primary">LOC109005543</name>
</gene>
<dbReference type="Gramene" id="Jr02_02520_p1">
    <property type="protein sequence ID" value="cds.Jr02_02520_p1"/>
    <property type="gene ID" value="Jr02_02520"/>
</dbReference>
<evidence type="ECO:0000313" key="1">
    <source>
        <dbReference type="Proteomes" id="UP000235220"/>
    </source>
</evidence>
<proteinExistence type="predicted"/>
<dbReference type="PANTHER" id="PTHR34665:SF1">
    <property type="entry name" value="OS02G0595200 PROTEIN"/>
    <property type="match status" value="1"/>
</dbReference>
<name>A0A2I4G855_JUGRE</name>
<dbReference type="GeneID" id="109005543"/>
<protein>
    <submittedName>
        <fullName evidence="2">Uncharacterized protein LOC109005543</fullName>
    </submittedName>
</protein>
<dbReference type="KEGG" id="jre:109005543"/>
<dbReference type="Proteomes" id="UP000235220">
    <property type="component" value="Chromosome 2"/>
</dbReference>
<keyword evidence="1" id="KW-1185">Reference proteome</keyword>
<dbReference type="PANTHER" id="PTHR34665">
    <property type="entry name" value="DUF3741 DOMAIN-CONTAINING PROTEIN"/>
    <property type="match status" value="1"/>
</dbReference>
<dbReference type="OrthoDB" id="1921290at2759"/>
<dbReference type="FunCoup" id="A0A2I4G855">
    <property type="interactions" value="556"/>
</dbReference>
<evidence type="ECO:0000313" key="2">
    <source>
        <dbReference type="RefSeq" id="XP_018840082.1"/>
    </source>
</evidence>
<sequence>MKKKPELSDEQELEILKAVAQAWQSHSGSSRPMAEFDAHKQNFKGKPSRFRQEFEAMSSKKSSDNGTEVVTWDFGQSLCDSYEIVTLSKRLEAGLVSDNPFTALNDLEGRVHRRLKEKGRNSLRNLFKVMSSRLHSTTSVFPCSFEKREQCFP</sequence>
<dbReference type="AlphaFoldDB" id="A0A2I4G855"/>
<accession>A0A2I4G855</accession>
<dbReference type="STRING" id="51240.A0A2I4G855"/>